<gene>
    <name evidence="7" type="primary">AGTRAP-L</name>
    <name evidence="7" type="ORF">Hamer_G006999</name>
</gene>
<keyword evidence="2 6" id="KW-0812">Transmembrane</keyword>
<dbReference type="GO" id="GO:0005886">
    <property type="term" value="C:plasma membrane"/>
    <property type="evidence" value="ECO:0007669"/>
    <property type="project" value="TreeGrafter"/>
</dbReference>
<protein>
    <submittedName>
        <fullName evidence="7">Type-1 angiotensin II receptor-associated protein-like</fullName>
    </submittedName>
</protein>
<feature type="transmembrane region" description="Helical" evidence="6">
    <location>
        <begin position="31"/>
        <end position="51"/>
    </location>
</feature>
<reference evidence="7" key="1">
    <citation type="journal article" date="2021" name="Sci. Adv.">
        <title>The American lobster genome reveals insights on longevity, neural, and immune adaptations.</title>
        <authorList>
            <person name="Polinski J.M."/>
            <person name="Zimin A.V."/>
            <person name="Clark K.F."/>
            <person name="Kohn A.B."/>
            <person name="Sadowski N."/>
            <person name="Timp W."/>
            <person name="Ptitsyn A."/>
            <person name="Khanna P."/>
            <person name="Romanova D.Y."/>
            <person name="Williams P."/>
            <person name="Greenwood S.J."/>
            <person name="Moroz L.L."/>
            <person name="Walt D.R."/>
            <person name="Bodnar A.G."/>
        </authorList>
    </citation>
    <scope>NUCLEOTIDE SEQUENCE</scope>
    <source>
        <strain evidence="7">GMGI-L3</strain>
    </source>
</reference>
<dbReference type="Pfam" id="PF06396">
    <property type="entry name" value="AGTRAP"/>
    <property type="match status" value="1"/>
</dbReference>
<dbReference type="EMBL" id="JAHLQT010010484">
    <property type="protein sequence ID" value="KAG7172763.1"/>
    <property type="molecule type" value="Genomic_DNA"/>
</dbReference>
<dbReference type="GO" id="GO:0038166">
    <property type="term" value="P:angiotensin-activated signaling pathway"/>
    <property type="evidence" value="ECO:0007669"/>
    <property type="project" value="InterPro"/>
</dbReference>
<keyword evidence="3 6" id="KW-1133">Transmembrane helix</keyword>
<keyword evidence="4 6" id="KW-0472">Membrane</keyword>
<dbReference type="AlphaFoldDB" id="A0A8J5N4E7"/>
<feature type="compositionally biased region" description="Polar residues" evidence="5">
    <location>
        <begin position="102"/>
        <end position="114"/>
    </location>
</feature>
<dbReference type="Proteomes" id="UP000747542">
    <property type="component" value="Unassembled WGS sequence"/>
</dbReference>
<dbReference type="InterPro" id="IPR009436">
    <property type="entry name" value="AGTRAP"/>
</dbReference>
<dbReference type="PANTHER" id="PTHR16521">
    <property type="entry name" value="TYPE-1 ANGIOTENSIN II RECEPTOR-ASSOCIATED PROTEIN"/>
    <property type="match status" value="1"/>
</dbReference>
<keyword evidence="8" id="KW-1185">Reference proteome</keyword>
<dbReference type="PANTHER" id="PTHR16521:SF3">
    <property type="entry name" value="TYPE-1 ANGIOTENSIN II RECEPTOR-ASSOCIATED PROTEIN"/>
    <property type="match status" value="1"/>
</dbReference>
<evidence type="ECO:0000256" key="5">
    <source>
        <dbReference type="SAM" id="MobiDB-lite"/>
    </source>
</evidence>
<feature type="region of interest" description="Disordered" evidence="5">
    <location>
        <begin position="75"/>
        <end position="114"/>
    </location>
</feature>
<evidence type="ECO:0000256" key="2">
    <source>
        <dbReference type="ARBA" id="ARBA00022692"/>
    </source>
</evidence>
<evidence type="ECO:0000256" key="4">
    <source>
        <dbReference type="ARBA" id="ARBA00023136"/>
    </source>
</evidence>
<evidence type="ECO:0000256" key="3">
    <source>
        <dbReference type="ARBA" id="ARBA00022989"/>
    </source>
</evidence>
<comment type="subcellular location">
    <subcellularLocation>
        <location evidence="1">Membrane</location>
        <topology evidence="1">Multi-pass membrane protein</topology>
    </subcellularLocation>
</comment>
<keyword evidence="7" id="KW-0675">Receptor</keyword>
<proteinExistence type="predicted"/>
<sequence length="114" mass="12562">MALCTNLLSIMFDIVNLAYYWPYTMSGMKRFGAAMAILNLLLRPLTSFLLYRIVQDRAGSYGSFGLPSGFEGIFGGPRRSPYEDIDQAPQTNPSAGVDPENIPTSSPNENLFTT</sequence>
<evidence type="ECO:0000313" key="7">
    <source>
        <dbReference type="EMBL" id="KAG7172763.1"/>
    </source>
</evidence>
<name>A0A8J5N4E7_HOMAM</name>
<evidence type="ECO:0000256" key="6">
    <source>
        <dbReference type="SAM" id="Phobius"/>
    </source>
</evidence>
<organism evidence="7 8">
    <name type="scientific">Homarus americanus</name>
    <name type="common">American lobster</name>
    <dbReference type="NCBI Taxonomy" id="6706"/>
    <lineage>
        <taxon>Eukaryota</taxon>
        <taxon>Metazoa</taxon>
        <taxon>Ecdysozoa</taxon>
        <taxon>Arthropoda</taxon>
        <taxon>Crustacea</taxon>
        <taxon>Multicrustacea</taxon>
        <taxon>Malacostraca</taxon>
        <taxon>Eumalacostraca</taxon>
        <taxon>Eucarida</taxon>
        <taxon>Decapoda</taxon>
        <taxon>Pleocyemata</taxon>
        <taxon>Astacidea</taxon>
        <taxon>Nephropoidea</taxon>
        <taxon>Nephropidae</taxon>
        <taxon>Homarus</taxon>
    </lineage>
</organism>
<accession>A0A8J5N4E7</accession>
<comment type="caution">
    <text evidence="7">The sequence shown here is derived from an EMBL/GenBank/DDBJ whole genome shotgun (WGS) entry which is preliminary data.</text>
</comment>
<evidence type="ECO:0000313" key="8">
    <source>
        <dbReference type="Proteomes" id="UP000747542"/>
    </source>
</evidence>
<evidence type="ECO:0000256" key="1">
    <source>
        <dbReference type="ARBA" id="ARBA00004141"/>
    </source>
</evidence>